<comment type="cofactor">
    <cofactor evidence="1">
        <name>Mg(2+)</name>
        <dbReference type="ChEBI" id="CHEBI:18420"/>
    </cofactor>
</comment>
<dbReference type="SMART" id="SM01383">
    <property type="entry name" value="Ribosomal_L2"/>
    <property type="match status" value="1"/>
</dbReference>
<evidence type="ECO:0000256" key="13">
    <source>
        <dbReference type="PIRSR" id="PIRSR601805-1"/>
    </source>
</evidence>
<dbReference type="InterPro" id="IPR022666">
    <property type="entry name" value="Ribosomal_uL2_RNA-bd_dom"/>
</dbReference>
<dbReference type="EC" id="2.7.1.20" evidence="5"/>
<dbReference type="InterPro" id="IPR002173">
    <property type="entry name" value="Carboh/pur_kinase_PfkB_CS"/>
</dbReference>
<comment type="similarity">
    <text evidence="3">Belongs to the universal ribosomal protein uL2 family.</text>
</comment>
<dbReference type="InterPro" id="IPR014722">
    <property type="entry name" value="Rib_uL2_dom2"/>
</dbReference>
<keyword evidence="8" id="KW-0547">Nucleotide-binding</keyword>
<sequence length="609" mass="66334">MGRVIRNQRKGRGSIFTANTRLNKAPAQFRTLDYAEAHGYLRGVVKEIIHDPGRGAPLARVQFRDPYRFKLHTETFIANEGMYTGQFIYAGKNASLTIGNILPLRSVPEGTVLTNVEEKVGDRGALGRTSGNYVTVIGHNPDEGKTRVKLPSGAKKVIKSSARGMVGIVAGGGRTDKPLLKASRAKHKFAVKRNSWPKTRGVAMNPVDHPHGGGNHQHIGKASTISRYAAQGQKAGLIAARRTGLLRDIQAKADESVLSEYGLKPNDAILAESDLHKSIYDDLLNNFSAKLIAGGGAQNTARGAQYMLPPDSVAFLGGVGADKYADILRDAVKTAGLRVEYRVDAKEPTGRCGVVVTNQNRSMVTDLGAANHYDLEHLKSPEVWKLVENAEFYFVGGYHLTVCPPAVQALAEEAAEKNKTFIFSLSAPFISQFFKEPLDASAPYWDYVIGNETEALAYAEFHNIETKDIKEIAKALAALPKKNKQRKRIAIITQGTEPTVVAIDGESVHEYPVHAIDEKLINDTTGAGDAFAAGFIAGLVTGVPIAQAIDQGHWLAKLSIQELGPSYVYFFMLSQNRTFIGVSAAECFHHPNFFTLSLENTSLKLLDKW</sequence>
<proteinExistence type="inferred from homology"/>
<evidence type="ECO:0000313" key="16">
    <source>
        <dbReference type="EMBL" id="RKF81492.1"/>
    </source>
</evidence>
<dbReference type="Pfam" id="PF00181">
    <property type="entry name" value="Ribosomal_L2_N"/>
    <property type="match status" value="1"/>
</dbReference>
<evidence type="ECO:0000259" key="14">
    <source>
        <dbReference type="SMART" id="SM01382"/>
    </source>
</evidence>
<keyword evidence="9 16" id="KW-0418">Kinase</keyword>
<dbReference type="UniPathway" id="UPA00588">
    <property type="reaction ID" value="UER00659"/>
</dbReference>
<dbReference type="PANTHER" id="PTHR45769">
    <property type="entry name" value="ADENOSINE KINASE"/>
    <property type="match status" value="1"/>
</dbReference>
<dbReference type="Gene3D" id="4.10.950.10">
    <property type="entry name" value="Ribosomal protein L2, domain 3"/>
    <property type="match status" value="1"/>
</dbReference>
<keyword evidence="10" id="KW-0067">ATP-binding</keyword>
<protein>
    <recommendedName>
        <fullName evidence="5">adenosine kinase</fullName>
        <ecNumber evidence="5">2.7.1.20</ecNumber>
    </recommendedName>
</protein>
<evidence type="ECO:0000313" key="17">
    <source>
        <dbReference type="Proteomes" id="UP000285405"/>
    </source>
</evidence>
<dbReference type="SUPFAM" id="SSF53613">
    <property type="entry name" value="Ribokinase-like"/>
    <property type="match status" value="1"/>
</dbReference>
<dbReference type="Gene3D" id="3.40.1190.20">
    <property type="match status" value="1"/>
</dbReference>
<evidence type="ECO:0000256" key="8">
    <source>
        <dbReference type="ARBA" id="ARBA00022741"/>
    </source>
</evidence>
<dbReference type="AlphaFoldDB" id="A0A420J3W9"/>
<dbReference type="PROSITE" id="PS00467">
    <property type="entry name" value="RIBOSOMAL_L2"/>
    <property type="match status" value="1"/>
</dbReference>
<dbReference type="Pfam" id="PF03947">
    <property type="entry name" value="Ribosomal_L2_C"/>
    <property type="match status" value="1"/>
</dbReference>
<dbReference type="SMART" id="SM01382">
    <property type="entry name" value="Ribosomal_L2_C"/>
    <property type="match status" value="1"/>
</dbReference>
<dbReference type="GO" id="GO:0022625">
    <property type="term" value="C:cytosolic large ribosomal subunit"/>
    <property type="evidence" value="ECO:0007669"/>
    <property type="project" value="UniProtKB-ARBA"/>
</dbReference>
<evidence type="ECO:0000256" key="12">
    <source>
        <dbReference type="ARBA" id="ARBA00023274"/>
    </source>
</evidence>
<feature type="active site" description="Proton acceptor" evidence="13">
    <location>
        <position position="529"/>
    </location>
</feature>
<dbReference type="InterPro" id="IPR008991">
    <property type="entry name" value="Translation_prot_SH3-like_sf"/>
</dbReference>
<feature type="domain" description="Large ribosomal subunit protein uL2 RNA-binding" evidence="15">
    <location>
        <begin position="11"/>
        <end position="90"/>
    </location>
</feature>
<evidence type="ECO:0000259" key="15">
    <source>
        <dbReference type="SMART" id="SM01383"/>
    </source>
</evidence>
<gene>
    <name evidence="16" type="ORF">GcC1_025006</name>
</gene>
<dbReference type="GO" id="GO:0006412">
    <property type="term" value="P:translation"/>
    <property type="evidence" value="ECO:0007669"/>
    <property type="project" value="InterPro"/>
</dbReference>
<dbReference type="FunFam" id="2.30.30.30:FF:000006">
    <property type="entry name" value="60S ribosomal protein L8"/>
    <property type="match status" value="1"/>
</dbReference>
<evidence type="ECO:0000256" key="11">
    <source>
        <dbReference type="ARBA" id="ARBA00022980"/>
    </source>
</evidence>
<dbReference type="GO" id="GO:0006144">
    <property type="term" value="P:purine nucleobase metabolic process"/>
    <property type="evidence" value="ECO:0007669"/>
    <property type="project" value="TreeGrafter"/>
</dbReference>
<dbReference type="PRINTS" id="PR00989">
    <property type="entry name" value="ADENOKINASE"/>
</dbReference>
<dbReference type="FunFam" id="3.40.1190.20:FF:000014">
    <property type="entry name" value="ADO1p Adenosine kinase"/>
    <property type="match status" value="1"/>
</dbReference>
<dbReference type="InterPro" id="IPR001805">
    <property type="entry name" value="Adenokinase"/>
</dbReference>
<evidence type="ECO:0000256" key="5">
    <source>
        <dbReference type="ARBA" id="ARBA00012119"/>
    </source>
</evidence>
<keyword evidence="11" id="KW-0689">Ribosomal protein</keyword>
<dbReference type="GO" id="GO:0005524">
    <property type="term" value="F:ATP binding"/>
    <property type="evidence" value="ECO:0007669"/>
    <property type="project" value="UniProtKB-KW"/>
</dbReference>
<evidence type="ECO:0000256" key="6">
    <source>
        <dbReference type="ARBA" id="ARBA00022679"/>
    </source>
</evidence>
<name>A0A420J3W9_9PEZI</name>
<dbReference type="GO" id="GO:0004001">
    <property type="term" value="F:adenosine kinase activity"/>
    <property type="evidence" value="ECO:0007669"/>
    <property type="project" value="UniProtKB-EC"/>
</dbReference>
<dbReference type="Gene3D" id="3.30.1110.10">
    <property type="match status" value="1"/>
</dbReference>
<dbReference type="OrthoDB" id="10267824at2759"/>
<dbReference type="FunFam" id="2.40.50.140:FF:000020">
    <property type="entry name" value="60S ribosomal protein L2"/>
    <property type="match status" value="1"/>
</dbReference>
<dbReference type="InterPro" id="IPR011611">
    <property type="entry name" value="PfkB_dom"/>
</dbReference>
<evidence type="ECO:0000256" key="9">
    <source>
        <dbReference type="ARBA" id="ARBA00022777"/>
    </source>
</evidence>
<dbReference type="SUPFAM" id="SSF50104">
    <property type="entry name" value="Translation proteins SH3-like domain"/>
    <property type="match status" value="1"/>
</dbReference>
<keyword evidence="12" id="KW-0687">Ribonucleoprotein</keyword>
<dbReference type="Gene3D" id="2.40.50.140">
    <property type="entry name" value="Nucleic acid-binding proteins"/>
    <property type="match status" value="1"/>
</dbReference>
<evidence type="ECO:0000256" key="10">
    <source>
        <dbReference type="ARBA" id="ARBA00022840"/>
    </source>
</evidence>
<accession>A0A420J3W9</accession>
<dbReference type="PROSITE" id="PS00584">
    <property type="entry name" value="PFKB_KINASES_2"/>
    <property type="match status" value="1"/>
</dbReference>
<dbReference type="Gene3D" id="2.30.30.30">
    <property type="match status" value="1"/>
</dbReference>
<dbReference type="CDD" id="cd01168">
    <property type="entry name" value="adenosine_kinase"/>
    <property type="match status" value="1"/>
</dbReference>
<dbReference type="FunFam" id="4.10.950.10:FF:000002">
    <property type="entry name" value="60S ribosomal protein L2"/>
    <property type="match status" value="1"/>
</dbReference>
<dbReference type="SUPFAM" id="SSF50249">
    <property type="entry name" value="Nucleic acid-binding proteins"/>
    <property type="match status" value="1"/>
</dbReference>
<evidence type="ECO:0000256" key="7">
    <source>
        <dbReference type="ARBA" id="ARBA00022726"/>
    </source>
</evidence>
<dbReference type="GO" id="GO:0003735">
    <property type="term" value="F:structural constituent of ribosome"/>
    <property type="evidence" value="ECO:0007669"/>
    <property type="project" value="InterPro"/>
</dbReference>
<dbReference type="InterPro" id="IPR014726">
    <property type="entry name" value="Ribosomal_uL2_dom3"/>
</dbReference>
<comment type="similarity">
    <text evidence="4">Belongs to the carbohydrate kinase PfkB family.</text>
</comment>
<dbReference type="InterPro" id="IPR029056">
    <property type="entry name" value="Ribokinase-like"/>
</dbReference>
<dbReference type="InterPro" id="IPR012340">
    <property type="entry name" value="NA-bd_OB-fold"/>
</dbReference>
<dbReference type="InterPro" id="IPR022671">
    <property type="entry name" value="Ribosomal_uL2_CS"/>
</dbReference>
<dbReference type="GO" id="GO:0044209">
    <property type="term" value="P:AMP salvage"/>
    <property type="evidence" value="ECO:0007669"/>
    <property type="project" value="UniProtKB-UniPathway"/>
</dbReference>
<dbReference type="GO" id="GO:0006166">
    <property type="term" value="P:purine ribonucleoside salvage"/>
    <property type="evidence" value="ECO:0007669"/>
    <property type="project" value="UniProtKB-KW"/>
</dbReference>
<dbReference type="EMBL" id="MCBR01002552">
    <property type="protein sequence ID" value="RKF81492.1"/>
    <property type="molecule type" value="Genomic_DNA"/>
</dbReference>
<evidence type="ECO:0000256" key="3">
    <source>
        <dbReference type="ARBA" id="ARBA00005636"/>
    </source>
</evidence>
<feature type="domain" description="Large ribosomal subunit protein uL2 C-terminal" evidence="14">
    <location>
        <begin position="96"/>
        <end position="231"/>
    </location>
</feature>
<evidence type="ECO:0000256" key="1">
    <source>
        <dbReference type="ARBA" id="ARBA00001946"/>
    </source>
</evidence>
<dbReference type="InterPro" id="IPR022669">
    <property type="entry name" value="Ribosomal_uL2_C"/>
</dbReference>
<dbReference type="GO" id="GO:0005634">
    <property type="term" value="C:nucleus"/>
    <property type="evidence" value="ECO:0007669"/>
    <property type="project" value="TreeGrafter"/>
</dbReference>
<evidence type="ECO:0000256" key="2">
    <source>
        <dbReference type="ARBA" id="ARBA00004801"/>
    </source>
</evidence>
<comment type="caution">
    <text evidence="16">The sequence shown here is derived from an EMBL/GenBank/DDBJ whole genome shotgun (WGS) entry which is preliminary data.</text>
</comment>
<comment type="pathway">
    <text evidence="2">Purine metabolism; AMP biosynthesis via salvage pathway; AMP from adenosine: step 1/1.</text>
</comment>
<keyword evidence="6" id="KW-0808">Transferase</keyword>
<dbReference type="PANTHER" id="PTHR45769:SF3">
    <property type="entry name" value="ADENOSINE KINASE"/>
    <property type="match status" value="1"/>
</dbReference>
<dbReference type="Pfam" id="PF00294">
    <property type="entry name" value="PfkB"/>
    <property type="match status" value="1"/>
</dbReference>
<reference evidence="16 17" key="1">
    <citation type="journal article" date="2018" name="BMC Genomics">
        <title>Comparative genome analyses reveal sequence features reflecting distinct modes of host-adaptation between dicot and monocot powdery mildew.</title>
        <authorList>
            <person name="Wu Y."/>
            <person name="Ma X."/>
            <person name="Pan Z."/>
            <person name="Kale S.D."/>
            <person name="Song Y."/>
            <person name="King H."/>
            <person name="Zhang Q."/>
            <person name="Presley C."/>
            <person name="Deng X."/>
            <person name="Wei C.I."/>
            <person name="Xiao S."/>
        </authorList>
    </citation>
    <scope>NUCLEOTIDE SEQUENCE [LARGE SCALE GENOMIC DNA]</scope>
    <source>
        <strain evidence="16">UCSC1</strain>
    </source>
</reference>
<evidence type="ECO:0000256" key="4">
    <source>
        <dbReference type="ARBA" id="ARBA00010688"/>
    </source>
</evidence>
<dbReference type="Proteomes" id="UP000285405">
    <property type="component" value="Unassembled WGS sequence"/>
</dbReference>
<keyword evidence="7" id="KW-0660">Purine salvage</keyword>
<organism evidence="16 17">
    <name type="scientific">Golovinomyces cichoracearum</name>
    <dbReference type="NCBI Taxonomy" id="62708"/>
    <lineage>
        <taxon>Eukaryota</taxon>
        <taxon>Fungi</taxon>
        <taxon>Dikarya</taxon>
        <taxon>Ascomycota</taxon>
        <taxon>Pezizomycotina</taxon>
        <taxon>Leotiomycetes</taxon>
        <taxon>Erysiphales</taxon>
        <taxon>Erysiphaceae</taxon>
        <taxon>Golovinomyces</taxon>
    </lineage>
</organism>